<dbReference type="InterPro" id="IPR011009">
    <property type="entry name" value="Kinase-like_dom_sf"/>
</dbReference>
<dbReference type="SUPFAM" id="SSF56112">
    <property type="entry name" value="Protein kinase-like (PK-like)"/>
    <property type="match status" value="1"/>
</dbReference>
<gene>
    <name evidence="2" type="ORF">CC80DRAFT_400151</name>
</gene>
<evidence type="ECO:0000259" key="1">
    <source>
        <dbReference type="PROSITE" id="PS50011"/>
    </source>
</evidence>
<dbReference type="Gene3D" id="1.10.510.10">
    <property type="entry name" value="Transferase(Phosphotransferase) domain 1"/>
    <property type="match status" value="1"/>
</dbReference>
<dbReference type="EMBL" id="ML976979">
    <property type="protein sequence ID" value="KAF1962102.1"/>
    <property type="molecule type" value="Genomic_DNA"/>
</dbReference>
<dbReference type="InterPro" id="IPR000719">
    <property type="entry name" value="Prot_kinase_dom"/>
</dbReference>
<feature type="domain" description="Protein kinase" evidence="1">
    <location>
        <begin position="1"/>
        <end position="183"/>
    </location>
</feature>
<keyword evidence="3" id="KW-1185">Reference proteome</keyword>
<dbReference type="Proteomes" id="UP000800035">
    <property type="component" value="Unassembled WGS sequence"/>
</dbReference>
<dbReference type="GO" id="GO:0004672">
    <property type="term" value="F:protein kinase activity"/>
    <property type="evidence" value="ECO:0007669"/>
    <property type="project" value="InterPro"/>
</dbReference>
<organism evidence="2 3">
    <name type="scientific">Byssothecium circinans</name>
    <dbReference type="NCBI Taxonomy" id="147558"/>
    <lineage>
        <taxon>Eukaryota</taxon>
        <taxon>Fungi</taxon>
        <taxon>Dikarya</taxon>
        <taxon>Ascomycota</taxon>
        <taxon>Pezizomycotina</taxon>
        <taxon>Dothideomycetes</taxon>
        <taxon>Pleosporomycetidae</taxon>
        <taxon>Pleosporales</taxon>
        <taxon>Massarineae</taxon>
        <taxon>Massarinaceae</taxon>
        <taxon>Byssothecium</taxon>
    </lineage>
</organism>
<dbReference type="OrthoDB" id="1668230at2759"/>
<sequence>EAYERLGSHDGIIQCFKALDESIELAFANQGDLSAYMQTNSLPSRELRAKWIRSLVDTFSYVHARRVLVQDIALRNVLVHDSSLKLADFGQALLLPLDTDMERFCENDTNSQIEILELGCLLYSIAVWQELKYDYFDTKRWPEAGELPETDDILFASIVKKCWNGEYASMEELQKDMHSTVDE</sequence>
<feature type="non-terminal residue" evidence="2">
    <location>
        <position position="1"/>
    </location>
</feature>
<protein>
    <recommendedName>
        <fullName evidence="1">Protein kinase domain-containing protein</fullName>
    </recommendedName>
</protein>
<accession>A0A6A5UEE4</accession>
<dbReference type="PROSITE" id="PS50011">
    <property type="entry name" value="PROTEIN_KINASE_DOM"/>
    <property type="match status" value="1"/>
</dbReference>
<name>A0A6A5UEE4_9PLEO</name>
<dbReference type="AlphaFoldDB" id="A0A6A5UEE4"/>
<dbReference type="GO" id="GO:0005524">
    <property type="term" value="F:ATP binding"/>
    <property type="evidence" value="ECO:0007669"/>
    <property type="project" value="InterPro"/>
</dbReference>
<reference evidence="2" key="1">
    <citation type="journal article" date="2020" name="Stud. Mycol.">
        <title>101 Dothideomycetes genomes: a test case for predicting lifestyles and emergence of pathogens.</title>
        <authorList>
            <person name="Haridas S."/>
            <person name="Albert R."/>
            <person name="Binder M."/>
            <person name="Bloem J."/>
            <person name="Labutti K."/>
            <person name="Salamov A."/>
            <person name="Andreopoulos B."/>
            <person name="Baker S."/>
            <person name="Barry K."/>
            <person name="Bills G."/>
            <person name="Bluhm B."/>
            <person name="Cannon C."/>
            <person name="Castanera R."/>
            <person name="Culley D."/>
            <person name="Daum C."/>
            <person name="Ezra D."/>
            <person name="Gonzalez J."/>
            <person name="Henrissat B."/>
            <person name="Kuo A."/>
            <person name="Liang C."/>
            <person name="Lipzen A."/>
            <person name="Lutzoni F."/>
            <person name="Magnuson J."/>
            <person name="Mondo S."/>
            <person name="Nolan M."/>
            <person name="Ohm R."/>
            <person name="Pangilinan J."/>
            <person name="Park H.-J."/>
            <person name="Ramirez L."/>
            <person name="Alfaro M."/>
            <person name="Sun H."/>
            <person name="Tritt A."/>
            <person name="Yoshinaga Y."/>
            <person name="Zwiers L.-H."/>
            <person name="Turgeon B."/>
            <person name="Goodwin S."/>
            <person name="Spatafora J."/>
            <person name="Crous P."/>
            <person name="Grigoriev I."/>
        </authorList>
    </citation>
    <scope>NUCLEOTIDE SEQUENCE</scope>
    <source>
        <strain evidence="2">CBS 675.92</strain>
    </source>
</reference>
<evidence type="ECO:0000313" key="2">
    <source>
        <dbReference type="EMBL" id="KAF1962102.1"/>
    </source>
</evidence>
<dbReference type="Pfam" id="PF00069">
    <property type="entry name" value="Pkinase"/>
    <property type="match status" value="1"/>
</dbReference>
<evidence type="ECO:0000313" key="3">
    <source>
        <dbReference type="Proteomes" id="UP000800035"/>
    </source>
</evidence>
<proteinExistence type="predicted"/>